<feature type="compositionally biased region" description="Basic residues" evidence="1">
    <location>
        <begin position="259"/>
        <end position="269"/>
    </location>
</feature>
<sequence length="313" mass="35014">MADNKHSPAVVEIDARAVGLVSPLPQQEVELRGKVPFHPAQSSPDLDNLPDHLKWQVVDVRMFYDNMRYIGFDKMPEVIDESTWTEAEKTTASILSASLDMMHKIGLKLARAEIMCQKLLALNDGLPATSAAFLKQIALVHEIAEETAAIATTLDIPTIQVAMTSSLEVPAIIEKVKSQEVVAFIWHTALSLESIRQNDLTGCQSGHTGQPRNTRPQQHEAQIDMDWSPAELFEQPRSNQEASLHRGWHGHETRHIHVHHHYHHAHHQRLLGAPPSVRQGSSDGRDALGAAMMEWDRPYPPGWPGGWQGPPYW</sequence>
<feature type="region of interest" description="Disordered" evidence="1">
    <location>
        <begin position="201"/>
        <end position="220"/>
    </location>
</feature>
<keyword evidence="3" id="KW-1185">Reference proteome</keyword>
<accession>A0AAW1SPF6</accession>
<proteinExistence type="predicted"/>
<name>A0AAW1SPF6_9CHLO</name>
<dbReference type="AlphaFoldDB" id="A0AAW1SPF6"/>
<dbReference type="EMBL" id="JALJOV010001227">
    <property type="protein sequence ID" value="KAK9851689.1"/>
    <property type="molecule type" value="Genomic_DNA"/>
</dbReference>
<dbReference type="Proteomes" id="UP001485043">
    <property type="component" value="Unassembled WGS sequence"/>
</dbReference>
<reference evidence="2 3" key="1">
    <citation type="journal article" date="2024" name="Nat. Commun.">
        <title>Phylogenomics reveals the evolutionary origins of lichenization in chlorophyte algae.</title>
        <authorList>
            <person name="Puginier C."/>
            <person name="Libourel C."/>
            <person name="Otte J."/>
            <person name="Skaloud P."/>
            <person name="Haon M."/>
            <person name="Grisel S."/>
            <person name="Petersen M."/>
            <person name="Berrin J.G."/>
            <person name="Delaux P.M."/>
            <person name="Dal Grande F."/>
            <person name="Keller J."/>
        </authorList>
    </citation>
    <scope>NUCLEOTIDE SEQUENCE [LARGE SCALE GENOMIC DNA]</scope>
    <source>
        <strain evidence="2 3">SAG 2523</strain>
    </source>
</reference>
<feature type="compositionally biased region" description="Polar residues" evidence="1">
    <location>
        <begin position="201"/>
        <end position="216"/>
    </location>
</feature>
<protein>
    <submittedName>
        <fullName evidence="2">Uncharacterized protein</fullName>
    </submittedName>
</protein>
<evidence type="ECO:0000313" key="3">
    <source>
        <dbReference type="Proteomes" id="UP001485043"/>
    </source>
</evidence>
<evidence type="ECO:0000313" key="2">
    <source>
        <dbReference type="EMBL" id="KAK9851689.1"/>
    </source>
</evidence>
<gene>
    <name evidence="2" type="ORF">WJX84_009696</name>
</gene>
<evidence type="ECO:0000256" key="1">
    <source>
        <dbReference type="SAM" id="MobiDB-lite"/>
    </source>
</evidence>
<organism evidence="2 3">
    <name type="scientific">Apatococcus fuscideae</name>
    <dbReference type="NCBI Taxonomy" id="2026836"/>
    <lineage>
        <taxon>Eukaryota</taxon>
        <taxon>Viridiplantae</taxon>
        <taxon>Chlorophyta</taxon>
        <taxon>core chlorophytes</taxon>
        <taxon>Trebouxiophyceae</taxon>
        <taxon>Chlorellales</taxon>
        <taxon>Chlorellaceae</taxon>
        <taxon>Apatococcus</taxon>
    </lineage>
</organism>
<comment type="caution">
    <text evidence="2">The sequence shown here is derived from an EMBL/GenBank/DDBJ whole genome shotgun (WGS) entry which is preliminary data.</text>
</comment>
<feature type="region of interest" description="Disordered" evidence="1">
    <location>
        <begin position="259"/>
        <end position="284"/>
    </location>
</feature>